<gene>
    <name evidence="2" type="ORF">R0135_10125</name>
</gene>
<reference evidence="2 3" key="1">
    <citation type="submission" date="2023-10" db="EMBL/GenBank/DDBJ databases">
        <title>Two novel species belonging to the OM43/NOR5 clade.</title>
        <authorList>
            <person name="Park M."/>
        </authorList>
    </citation>
    <scope>NUCLEOTIDE SEQUENCE [LARGE SCALE GENOMIC DNA]</scope>
    <source>
        <strain evidence="2 3">IMCC43200</strain>
    </source>
</reference>
<proteinExistence type="predicted"/>
<name>A0ABZ0I001_9GAMM</name>
<evidence type="ECO:0008006" key="4">
    <source>
        <dbReference type="Google" id="ProtNLM"/>
    </source>
</evidence>
<feature type="transmembrane region" description="Helical" evidence="1">
    <location>
        <begin position="92"/>
        <end position="112"/>
    </location>
</feature>
<keyword evidence="3" id="KW-1185">Reference proteome</keyword>
<dbReference type="Proteomes" id="UP001626537">
    <property type="component" value="Chromosome"/>
</dbReference>
<dbReference type="EMBL" id="CP136864">
    <property type="protein sequence ID" value="WOJ92144.1"/>
    <property type="molecule type" value="Genomic_DNA"/>
</dbReference>
<keyword evidence="1" id="KW-1133">Transmembrane helix</keyword>
<sequence length="126" mass="14077">MSEAEFIEVINLHATSAMNAFTIYLSLTFAFLTAIYLVGAKLSAVQLIMVVGLYLVWSSSFALVAIVHLIAFDSLFEEHPAFARTQLWYFPWVEFTAAITLSGIAVCGYFVFDIRRGRLKKGLNAQ</sequence>
<evidence type="ECO:0000313" key="2">
    <source>
        <dbReference type="EMBL" id="WOJ92144.1"/>
    </source>
</evidence>
<evidence type="ECO:0000256" key="1">
    <source>
        <dbReference type="SAM" id="Phobius"/>
    </source>
</evidence>
<feature type="transmembrane region" description="Helical" evidence="1">
    <location>
        <begin position="51"/>
        <end position="72"/>
    </location>
</feature>
<keyword evidence="1" id="KW-0472">Membrane</keyword>
<keyword evidence="1" id="KW-0812">Transmembrane</keyword>
<organism evidence="2 3">
    <name type="scientific">Congregibacter variabilis</name>
    <dbReference type="NCBI Taxonomy" id="3081200"/>
    <lineage>
        <taxon>Bacteria</taxon>
        <taxon>Pseudomonadati</taxon>
        <taxon>Pseudomonadota</taxon>
        <taxon>Gammaproteobacteria</taxon>
        <taxon>Cellvibrionales</taxon>
        <taxon>Halieaceae</taxon>
        <taxon>Congregibacter</taxon>
    </lineage>
</organism>
<evidence type="ECO:0000313" key="3">
    <source>
        <dbReference type="Proteomes" id="UP001626537"/>
    </source>
</evidence>
<feature type="transmembrane region" description="Helical" evidence="1">
    <location>
        <begin position="20"/>
        <end position="39"/>
    </location>
</feature>
<dbReference type="RefSeq" id="WP_407346725.1">
    <property type="nucleotide sequence ID" value="NZ_CP136864.1"/>
</dbReference>
<accession>A0ABZ0I001</accession>
<protein>
    <recommendedName>
        <fullName evidence="4">Integral membrane protein</fullName>
    </recommendedName>
</protein>